<reference evidence="1 2" key="1">
    <citation type="submission" date="2020-02" db="EMBL/GenBank/DDBJ databases">
        <title>Identification and distribution of gene clusters putatively required for synthesis of sphingolipid metabolism inhibitors in phylogenetically diverse species of the filamentous fungus Fusarium.</title>
        <authorList>
            <person name="Kim H.-S."/>
            <person name="Busman M."/>
            <person name="Brown D.W."/>
            <person name="Divon H."/>
            <person name="Uhlig S."/>
            <person name="Proctor R.H."/>
        </authorList>
    </citation>
    <scope>NUCLEOTIDE SEQUENCE [LARGE SCALE GENOMIC DNA]</scope>
    <source>
        <strain evidence="1 2">NRRL 2903</strain>
    </source>
</reference>
<sequence>MSRTKETVSLPWGSLLVELYLLSKWDSSSDLSVDEQRGELVKAFVQENDISAFALISAEAIITDRQELIQTVLVPWRSQKLRRIAKKYDPHNPLFDTLTVLRTHYGGDSDEKFTRWIGDACDAFDDMDPNGDLFGPSDERWWRVLDDASLFDMASHEWQNVYTILPELAASALRRDFNDNDVQEAKELASSICDSRAPEEDDYEDAICEIAKVGFLLIVADKEAFEDEELLLVFMDKMGNVVRQSAISPEDLPHLPHYILRGSITESGFWRDAEVGKKYKSRGQIMRAVLPLVMAESEG</sequence>
<evidence type="ECO:0000313" key="1">
    <source>
        <dbReference type="EMBL" id="KAF5232599.1"/>
    </source>
</evidence>
<protein>
    <submittedName>
        <fullName evidence="1">Uncharacterized protein</fullName>
    </submittedName>
</protein>
<evidence type="ECO:0000313" key="2">
    <source>
        <dbReference type="Proteomes" id="UP000537989"/>
    </source>
</evidence>
<keyword evidence="2" id="KW-1185">Reference proteome</keyword>
<comment type="caution">
    <text evidence="1">The sequence shown here is derived from an EMBL/GenBank/DDBJ whole genome shotgun (WGS) entry which is preliminary data.</text>
</comment>
<dbReference type="AlphaFoldDB" id="A0AAN5Z479"/>
<dbReference type="EMBL" id="JAAMOD010000279">
    <property type="protein sequence ID" value="KAF5232599.1"/>
    <property type="molecule type" value="Genomic_DNA"/>
</dbReference>
<gene>
    <name evidence="1" type="ORF">FAUST_8631</name>
</gene>
<proteinExistence type="predicted"/>
<name>A0AAN5Z479_FUSAU</name>
<accession>A0AAN5Z479</accession>
<organism evidence="1 2">
    <name type="scientific">Fusarium austroamericanum</name>
    <dbReference type="NCBI Taxonomy" id="282268"/>
    <lineage>
        <taxon>Eukaryota</taxon>
        <taxon>Fungi</taxon>
        <taxon>Dikarya</taxon>
        <taxon>Ascomycota</taxon>
        <taxon>Pezizomycotina</taxon>
        <taxon>Sordariomycetes</taxon>
        <taxon>Hypocreomycetidae</taxon>
        <taxon>Hypocreales</taxon>
        <taxon>Nectriaceae</taxon>
        <taxon>Fusarium</taxon>
    </lineage>
</organism>
<dbReference type="Proteomes" id="UP000537989">
    <property type="component" value="Unassembled WGS sequence"/>
</dbReference>